<reference evidence="4" key="1">
    <citation type="submission" date="2024-05" db="EMBL/GenBank/DDBJ databases">
        <title>Planctomycetes of the genus Singulisphaera possess chitinolytic capabilities.</title>
        <authorList>
            <person name="Ivanova A."/>
        </authorList>
    </citation>
    <scope>NUCLEOTIDE SEQUENCE</scope>
    <source>
        <strain evidence="4">Ch08T</strain>
    </source>
</reference>
<dbReference type="Pfam" id="PF17820">
    <property type="entry name" value="PDZ_6"/>
    <property type="match status" value="1"/>
</dbReference>
<dbReference type="PANTHER" id="PTHR43343:SF3">
    <property type="entry name" value="PROTEASE DO-LIKE 8, CHLOROPLASTIC"/>
    <property type="match status" value="1"/>
</dbReference>
<sequence length="486" mass="51241">MHNLGSLVCLFLALADSPPSGPAASSPLEVVTAMESVLADAIAKAEPSIVAIAREKGDVEATTAVKGRTGNAADADLPEAPDQAMILRGRIDVMPNDVFGPDQISFDFGSGVVIGDRGEILTAFHVVRGAKRIYVRAMGKQSFDAEVIAADPRSDLAVIVPKVGTGITPPRLTALPLGDATKLRKGSFLLALGNPFNAAGQDGRPSATWGILSNVARRLEVTQEEPLSLKNYPTLLQLDAKLNLGMSGGAVINLKGELVGLTSNSANAAGFDAQAGYAIPMDAMGRRAVETLKLGKEVEYGFLGVALDTDNFSNRVKSAQAGTPAAEGDVHALDAILSVGDIPIHDVDSLYLAINYFTPGSSVILKLLRSNETIERTVQLAKAPVNGEVIATNRPSPWRGIHVDYMSTMPQTNFGPETLDIMARGGVTVKEVDLNSPGEKAGLKKGQVIRSVGGRNIRNPREFMKAVANLSGPVKLETDQRPIIVN</sequence>
<dbReference type="SMART" id="SM00228">
    <property type="entry name" value="PDZ"/>
    <property type="match status" value="2"/>
</dbReference>
<keyword evidence="2" id="KW-0378">Hydrolase</keyword>
<dbReference type="InterPro" id="IPR009003">
    <property type="entry name" value="Peptidase_S1_PA"/>
</dbReference>
<gene>
    <name evidence="4" type="ORF">V5E97_13450</name>
</gene>
<dbReference type="GO" id="GO:0006508">
    <property type="term" value="P:proteolysis"/>
    <property type="evidence" value="ECO:0007669"/>
    <property type="project" value="UniProtKB-KW"/>
</dbReference>
<organism evidence="4">
    <name type="scientific">Singulisphaera sp. Ch08</name>
    <dbReference type="NCBI Taxonomy" id="3120278"/>
    <lineage>
        <taxon>Bacteria</taxon>
        <taxon>Pseudomonadati</taxon>
        <taxon>Planctomycetota</taxon>
        <taxon>Planctomycetia</taxon>
        <taxon>Isosphaerales</taxon>
        <taxon>Isosphaeraceae</taxon>
        <taxon>Singulisphaera</taxon>
    </lineage>
</organism>
<dbReference type="SUPFAM" id="SSF50494">
    <property type="entry name" value="Trypsin-like serine proteases"/>
    <property type="match status" value="1"/>
</dbReference>
<dbReference type="GO" id="GO:0004252">
    <property type="term" value="F:serine-type endopeptidase activity"/>
    <property type="evidence" value="ECO:0007669"/>
    <property type="project" value="InterPro"/>
</dbReference>
<dbReference type="SUPFAM" id="SSF50156">
    <property type="entry name" value="PDZ domain-like"/>
    <property type="match status" value="2"/>
</dbReference>
<evidence type="ECO:0000259" key="3">
    <source>
        <dbReference type="SMART" id="SM00228"/>
    </source>
</evidence>
<dbReference type="Gene3D" id="2.40.10.120">
    <property type="match status" value="1"/>
</dbReference>
<evidence type="ECO:0000256" key="1">
    <source>
        <dbReference type="ARBA" id="ARBA00022670"/>
    </source>
</evidence>
<feature type="domain" description="PDZ" evidence="3">
    <location>
        <begin position="301"/>
        <end position="371"/>
    </location>
</feature>
<dbReference type="Pfam" id="PF13180">
    <property type="entry name" value="PDZ_2"/>
    <property type="match status" value="1"/>
</dbReference>
<accession>A0AAU7CNX5</accession>
<dbReference type="InterPro" id="IPR051201">
    <property type="entry name" value="Chloro_Bact_Ser_Proteases"/>
</dbReference>
<dbReference type="InterPro" id="IPR036034">
    <property type="entry name" value="PDZ_sf"/>
</dbReference>
<dbReference type="PRINTS" id="PR00834">
    <property type="entry name" value="PROTEASES2C"/>
</dbReference>
<name>A0AAU7CNX5_9BACT</name>
<dbReference type="InterPro" id="IPR001940">
    <property type="entry name" value="Peptidase_S1C"/>
</dbReference>
<dbReference type="AlphaFoldDB" id="A0AAU7CNX5"/>
<dbReference type="RefSeq" id="WP_406699845.1">
    <property type="nucleotide sequence ID" value="NZ_CP155447.1"/>
</dbReference>
<dbReference type="InterPro" id="IPR001478">
    <property type="entry name" value="PDZ"/>
</dbReference>
<protein>
    <submittedName>
        <fullName evidence="4">Trypsin-like peptidase domain-containing protein</fullName>
    </submittedName>
</protein>
<dbReference type="Pfam" id="PF13365">
    <property type="entry name" value="Trypsin_2"/>
    <property type="match status" value="1"/>
</dbReference>
<evidence type="ECO:0000313" key="4">
    <source>
        <dbReference type="EMBL" id="XBH07000.1"/>
    </source>
</evidence>
<evidence type="ECO:0000256" key="2">
    <source>
        <dbReference type="ARBA" id="ARBA00022801"/>
    </source>
</evidence>
<proteinExistence type="predicted"/>
<keyword evidence="1" id="KW-0645">Protease</keyword>
<dbReference type="PANTHER" id="PTHR43343">
    <property type="entry name" value="PEPTIDASE S12"/>
    <property type="match status" value="1"/>
</dbReference>
<dbReference type="EMBL" id="CP155447">
    <property type="protein sequence ID" value="XBH07000.1"/>
    <property type="molecule type" value="Genomic_DNA"/>
</dbReference>
<dbReference type="InterPro" id="IPR041489">
    <property type="entry name" value="PDZ_6"/>
</dbReference>
<dbReference type="Gene3D" id="2.30.42.10">
    <property type="match status" value="2"/>
</dbReference>
<feature type="domain" description="PDZ" evidence="3">
    <location>
        <begin position="397"/>
        <end position="482"/>
    </location>
</feature>